<evidence type="ECO:0000313" key="1">
    <source>
        <dbReference type="EMBL" id="UYQ71945.1"/>
    </source>
</evidence>
<accession>A0ABY6IQE5</accession>
<proteinExistence type="predicted"/>
<sequence length="63" mass="7017">MAQDKLSDHQLLRIAEADRRAITLVAGPAYQCTYCGAVYTLDDALHGWLDSEMLGQGWHPKSK</sequence>
<name>A0ABY6IQE5_9HYPH</name>
<keyword evidence="2" id="KW-1185">Reference proteome</keyword>
<protein>
    <submittedName>
        <fullName evidence="1">Uncharacterized protein</fullName>
    </submittedName>
</protein>
<organism evidence="1 2">
    <name type="scientific">Pelagibacterium flavum</name>
    <dbReference type="NCBI Taxonomy" id="2984530"/>
    <lineage>
        <taxon>Bacteria</taxon>
        <taxon>Pseudomonadati</taxon>
        <taxon>Pseudomonadota</taxon>
        <taxon>Alphaproteobacteria</taxon>
        <taxon>Hyphomicrobiales</taxon>
        <taxon>Devosiaceae</taxon>
        <taxon>Pelagibacterium</taxon>
    </lineage>
</organism>
<dbReference type="Proteomes" id="UP001163882">
    <property type="component" value="Chromosome"/>
</dbReference>
<dbReference type="EMBL" id="CP107716">
    <property type="protein sequence ID" value="UYQ71945.1"/>
    <property type="molecule type" value="Genomic_DNA"/>
</dbReference>
<dbReference type="RefSeq" id="WP_264225592.1">
    <property type="nucleotide sequence ID" value="NZ_CP107716.1"/>
</dbReference>
<gene>
    <name evidence="1" type="ORF">OF122_18190</name>
</gene>
<reference evidence="1" key="1">
    <citation type="submission" date="2022-10" db="EMBL/GenBank/DDBJ databases">
        <title>YIM 151497 complete genome.</title>
        <authorList>
            <person name="Chen X."/>
        </authorList>
    </citation>
    <scope>NUCLEOTIDE SEQUENCE</scope>
    <source>
        <strain evidence="1">YIM 151497</strain>
    </source>
</reference>
<evidence type="ECO:0000313" key="2">
    <source>
        <dbReference type="Proteomes" id="UP001163882"/>
    </source>
</evidence>